<dbReference type="PANTHER" id="PTHR43047">
    <property type="entry name" value="TWO-COMPONENT HISTIDINE PROTEIN KINASE"/>
    <property type="match status" value="1"/>
</dbReference>
<accession>A0ABU5DQT5</accession>
<feature type="domain" description="Histidine kinase" evidence="8">
    <location>
        <begin position="431"/>
        <end position="644"/>
    </location>
</feature>
<dbReference type="PRINTS" id="PR00344">
    <property type="entry name" value="BCTRLSENSOR"/>
</dbReference>
<dbReference type="SMART" id="SM00388">
    <property type="entry name" value="HisKA"/>
    <property type="match status" value="1"/>
</dbReference>
<dbReference type="Proteomes" id="UP001285263">
    <property type="component" value="Unassembled WGS sequence"/>
</dbReference>
<dbReference type="InterPro" id="IPR011622">
    <property type="entry name" value="7TMR_DISM_rcpt_extracell_dom2"/>
</dbReference>
<dbReference type="Gene3D" id="1.10.287.130">
    <property type="match status" value="1"/>
</dbReference>
<evidence type="ECO:0000256" key="2">
    <source>
        <dbReference type="ARBA" id="ARBA00012438"/>
    </source>
</evidence>
<evidence type="ECO:0000256" key="3">
    <source>
        <dbReference type="ARBA" id="ARBA00022553"/>
    </source>
</evidence>
<protein>
    <recommendedName>
        <fullName evidence="2">histidine kinase</fullName>
        <ecNumber evidence="2">2.7.13.3</ecNumber>
    </recommendedName>
</protein>
<dbReference type="GO" id="GO:0016301">
    <property type="term" value="F:kinase activity"/>
    <property type="evidence" value="ECO:0007669"/>
    <property type="project" value="UniProtKB-KW"/>
</dbReference>
<dbReference type="SUPFAM" id="SSF55874">
    <property type="entry name" value="ATPase domain of HSP90 chaperone/DNA topoisomerase II/histidine kinase"/>
    <property type="match status" value="1"/>
</dbReference>
<dbReference type="RefSeq" id="WP_320426651.1">
    <property type="nucleotide sequence ID" value="NZ_JAXCLA010000011.1"/>
</dbReference>
<dbReference type="InterPro" id="IPR005467">
    <property type="entry name" value="His_kinase_dom"/>
</dbReference>
<dbReference type="InterPro" id="IPR011623">
    <property type="entry name" value="7TMR_DISM_rcpt_extracell_dom1"/>
</dbReference>
<dbReference type="SUPFAM" id="SSF47384">
    <property type="entry name" value="Homodimeric domain of signal transducing histidine kinase"/>
    <property type="match status" value="1"/>
</dbReference>
<dbReference type="InterPro" id="IPR004358">
    <property type="entry name" value="Sig_transdc_His_kin-like_C"/>
</dbReference>
<feature type="chain" id="PRO_5045411745" description="histidine kinase" evidence="7">
    <location>
        <begin position="24"/>
        <end position="773"/>
    </location>
</feature>
<evidence type="ECO:0000256" key="4">
    <source>
        <dbReference type="ARBA" id="ARBA00022679"/>
    </source>
</evidence>
<evidence type="ECO:0000313" key="9">
    <source>
        <dbReference type="EMBL" id="MDY0748684.1"/>
    </source>
</evidence>
<dbReference type="EMBL" id="JAXCLA010000011">
    <property type="protein sequence ID" value="MDY0748684.1"/>
    <property type="molecule type" value="Genomic_DNA"/>
</dbReference>
<dbReference type="SMART" id="SM00387">
    <property type="entry name" value="HATPase_c"/>
    <property type="match status" value="1"/>
</dbReference>
<comment type="caution">
    <text evidence="9">The sequence shown here is derived from an EMBL/GenBank/DDBJ whole genome shotgun (WGS) entry which is preliminary data.</text>
</comment>
<feature type="transmembrane region" description="Helical" evidence="6">
    <location>
        <begin position="308"/>
        <end position="325"/>
    </location>
</feature>
<evidence type="ECO:0000313" key="10">
    <source>
        <dbReference type="Proteomes" id="UP001285263"/>
    </source>
</evidence>
<evidence type="ECO:0000259" key="8">
    <source>
        <dbReference type="PROSITE" id="PS50109"/>
    </source>
</evidence>
<keyword evidence="7" id="KW-0732">Signal</keyword>
<dbReference type="InterPro" id="IPR036097">
    <property type="entry name" value="HisK_dim/P_sf"/>
</dbReference>
<dbReference type="EC" id="2.7.13.3" evidence="2"/>
<dbReference type="PANTHER" id="PTHR43047:SF72">
    <property type="entry name" value="OSMOSENSING HISTIDINE PROTEIN KINASE SLN1"/>
    <property type="match status" value="1"/>
</dbReference>
<feature type="transmembrane region" description="Helical" evidence="6">
    <location>
        <begin position="337"/>
        <end position="356"/>
    </location>
</feature>
<organism evidence="9 10">
    <name type="scientific">Roseateles agri</name>
    <dbReference type="NCBI Taxonomy" id="3098619"/>
    <lineage>
        <taxon>Bacteria</taxon>
        <taxon>Pseudomonadati</taxon>
        <taxon>Pseudomonadota</taxon>
        <taxon>Betaproteobacteria</taxon>
        <taxon>Burkholderiales</taxon>
        <taxon>Sphaerotilaceae</taxon>
        <taxon>Roseateles</taxon>
    </lineage>
</organism>
<dbReference type="InterPro" id="IPR003594">
    <property type="entry name" value="HATPase_dom"/>
</dbReference>
<evidence type="ECO:0000256" key="5">
    <source>
        <dbReference type="ARBA" id="ARBA00022777"/>
    </source>
</evidence>
<comment type="catalytic activity">
    <reaction evidence="1">
        <text>ATP + protein L-histidine = ADP + protein N-phospho-L-histidine.</text>
        <dbReference type="EC" id="2.7.13.3"/>
    </reaction>
</comment>
<dbReference type="Pfam" id="PF02518">
    <property type="entry name" value="HATPase_c"/>
    <property type="match status" value="1"/>
</dbReference>
<name>A0ABU5DQT5_9BURK</name>
<sequence length="773" mass="82585">MRRLLAWAAGVQLLVMLALPAMAQTAVELRSSDSAPIELGALALIHVDPAASPDPQALGQPVFRPTTPALLAPGYSAAAFWLRITLHNPEDEAQVRVLALEPARMESVALFSRRAGAPDWQYSRAGTDQPFSARELPTRESAFVVRVAPGETRELLLRVASRGAVSLRPRLWTPTALLAASTRANLIHSVLFSLPAMIALLAAGLFLALRQPAFGLLAAYLLLALLYEAGMQGAAFALLWPDATDWAQRSLGVLGAGATIAQALTMRQVLGVKQRRPRMDRALLAVIALPLLTGLWCLWGDYRLATQWNNTVLFVLIAMTILISAQGVKAGGPLGPAWFFAVLCQQVGVVQHYLSLMGVIPNTDLVESGALLGCVVGSVALMGSVLLQLDRERAQHAQTLEATVRQRTAELATASARAQASDAAKGRLLGYIGHDLRAPLASMVQLTRRLGQDREFEATRRAIEHSGLMLLETIDELQRFARSPEAEAAPEIVTAPLYLHGLLIEVVEQAQAMARSGGNELSLQRGPALPAVVELDAKRLRQVLFNLLSNAAKFTQQGQIVLEADAAGGMLHLSVSDTGQGIAEADLPLVFEPFVRATGQGRQPGLGLGLSIARQAVRAMGGDITLHSRLGAGSRFSIELPWQAADEDQVQWPLPQAEPGTELLGEGWLALVLDACPTAREALAERLALASFDRILQAASLDEASELLAGASPVLMVVEPLTLSVDEMVELRRSAGPSLALLCCSARPDAPGDLAKPVSHADWWAGLQRCVSG</sequence>
<feature type="signal peptide" evidence="7">
    <location>
        <begin position="1"/>
        <end position="23"/>
    </location>
</feature>
<feature type="transmembrane region" description="Helical" evidence="6">
    <location>
        <begin position="368"/>
        <end position="387"/>
    </location>
</feature>
<keyword evidence="6" id="KW-0812">Transmembrane</keyword>
<dbReference type="Pfam" id="PF07696">
    <property type="entry name" value="7TMR-DISMED2"/>
    <property type="match status" value="1"/>
</dbReference>
<feature type="transmembrane region" description="Helical" evidence="6">
    <location>
        <begin position="282"/>
        <end position="302"/>
    </location>
</feature>
<keyword evidence="4" id="KW-0808">Transferase</keyword>
<feature type="transmembrane region" description="Helical" evidence="6">
    <location>
        <begin position="186"/>
        <end position="209"/>
    </location>
</feature>
<keyword evidence="6" id="KW-0472">Membrane</keyword>
<reference evidence="9 10" key="1">
    <citation type="submission" date="2023-11" db="EMBL/GenBank/DDBJ databases">
        <title>Paucibacter sp. nov., isolated from fresh soil in Korea.</title>
        <authorList>
            <person name="Le N.T.T."/>
        </authorList>
    </citation>
    <scope>NUCLEOTIDE SEQUENCE [LARGE SCALE GENOMIC DNA]</scope>
    <source>
        <strain evidence="9 10">R3-3</strain>
    </source>
</reference>
<keyword evidence="6" id="KW-1133">Transmembrane helix</keyword>
<dbReference type="Gene3D" id="3.30.565.10">
    <property type="entry name" value="Histidine kinase-like ATPase, C-terminal domain"/>
    <property type="match status" value="1"/>
</dbReference>
<keyword evidence="3" id="KW-0597">Phosphoprotein</keyword>
<gene>
    <name evidence="9" type="ORF">SNE35_29570</name>
</gene>
<dbReference type="Pfam" id="PF07695">
    <property type="entry name" value="7TMR-DISM_7TM"/>
    <property type="match status" value="1"/>
</dbReference>
<proteinExistence type="predicted"/>
<dbReference type="InterPro" id="IPR003661">
    <property type="entry name" value="HisK_dim/P_dom"/>
</dbReference>
<evidence type="ECO:0000256" key="7">
    <source>
        <dbReference type="SAM" id="SignalP"/>
    </source>
</evidence>
<dbReference type="CDD" id="cd16922">
    <property type="entry name" value="HATPase_EvgS-ArcB-TorS-like"/>
    <property type="match status" value="1"/>
</dbReference>
<dbReference type="Gene3D" id="2.60.40.2380">
    <property type="match status" value="1"/>
</dbReference>
<evidence type="ECO:0000256" key="6">
    <source>
        <dbReference type="SAM" id="Phobius"/>
    </source>
</evidence>
<feature type="transmembrane region" description="Helical" evidence="6">
    <location>
        <begin position="216"/>
        <end position="239"/>
    </location>
</feature>
<keyword evidence="5 9" id="KW-0418">Kinase</keyword>
<keyword evidence="10" id="KW-1185">Reference proteome</keyword>
<dbReference type="PROSITE" id="PS50109">
    <property type="entry name" value="HIS_KIN"/>
    <property type="match status" value="1"/>
</dbReference>
<dbReference type="InterPro" id="IPR036890">
    <property type="entry name" value="HATPase_C_sf"/>
</dbReference>
<dbReference type="CDD" id="cd00082">
    <property type="entry name" value="HisKA"/>
    <property type="match status" value="1"/>
</dbReference>
<evidence type="ECO:0000256" key="1">
    <source>
        <dbReference type="ARBA" id="ARBA00000085"/>
    </source>
</evidence>